<sequence>MSIPVVVPIEGEAPITPTTSNFQSVEPEDAASRSQCYACRPLARKLFELLEFHTLNAALGLGGGILTWVLLPLSVLLLPLFGFGLVVFRFMLVVLARLARHDVELATRQCPYNLKLHSFVGNEATNLAVTSTAWPPTKTSRVVFYFAVPKFLIGALSGAAAAWTVEQPLLAIVSAGYNDVLGITTFESDAVLYVAILLGCMVSGAISCVLVPKVSVPLTAWACCDLDFDKEAEVYWAAEQNQPPSQTERRDDDYCSVSKAQSTPV</sequence>
<feature type="transmembrane region" description="Helical" evidence="2">
    <location>
        <begin position="142"/>
        <end position="163"/>
    </location>
</feature>
<evidence type="ECO:0008006" key="5">
    <source>
        <dbReference type="Google" id="ProtNLM"/>
    </source>
</evidence>
<dbReference type="OrthoDB" id="10497156at2759"/>
<evidence type="ECO:0000313" key="4">
    <source>
        <dbReference type="Proteomes" id="UP000694044"/>
    </source>
</evidence>
<proteinExistence type="predicted"/>
<evidence type="ECO:0000313" key="3">
    <source>
        <dbReference type="EMBL" id="KAG7385796.1"/>
    </source>
</evidence>
<evidence type="ECO:0000256" key="2">
    <source>
        <dbReference type="SAM" id="Phobius"/>
    </source>
</evidence>
<feature type="region of interest" description="Disordered" evidence="1">
    <location>
        <begin position="239"/>
        <end position="265"/>
    </location>
</feature>
<comment type="caution">
    <text evidence="3">The sequence shown here is derived from an EMBL/GenBank/DDBJ whole genome shotgun (WGS) entry which is preliminary data.</text>
</comment>
<feature type="transmembrane region" description="Helical" evidence="2">
    <location>
        <begin position="190"/>
        <end position="211"/>
    </location>
</feature>
<accession>A0A8T1VXX3</accession>
<keyword evidence="4" id="KW-1185">Reference proteome</keyword>
<dbReference type="Proteomes" id="UP000694044">
    <property type="component" value="Unassembled WGS sequence"/>
</dbReference>
<keyword evidence="2" id="KW-0812">Transmembrane</keyword>
<keyword evidence="2" id="KW-1133">Transmembrane helix</keyword>
<keyword evidence="2" id="KW-0472">Membrane</keyword>
<dbReference type="AlphaFoldDB" id="A0A8T1VXX3"/>
<dbReference type="EMBL" id="JAGDFM010000114">
    <property type="protein sequence ID" value="KAG7385796.1"/>
    <property type="molecule type" value="Genomic_DNA"/>
</dbReference>
<reference evidence="3" key="1">
    <citation type="submission" date="2021-02" db="EMBL/GenBank/DDBJ databases">
        <authorList>
            <person name="Palmer J.M."/>
        </authorList>
    </citation>
    <scope>NUCLEOTIDE SEQUENCE</scope>
    <source>
        <strain evidence="3">SCRP734</strain>
    </source>
</reference>
<organism evidence="3 4">
    <name type="scientific">Phytophthora pseudosyringae</name>
    <dbReference type="NCBI Taxonomy" id="221518"/>
    <lineage>
        <taxon>Eukaryota</taxon>
        <taxon>Sar</taxon>
        <taxon>Stramenopiles</taxon>
        <taxon>Oomycota</taxon>
        <taxon>Peronosporomycetes</taxon>
        <taxon>Peronosporales</taxon>
        <taxon>Peronosporaceae</taxon>
        <taxon>Phytophthora</taxon>
    </lineage>
</organism>
<evidence type="ECO:0000256" key="1">
    <source>
        <dbReference type="SAM" id="MobiDB-lite"/>
    </source>
</evidence>
<name>A0A8T1VXX3_9STRA</name>
<protein>
    <recommendedName>
        <fullName evidence="5">Transmembrane protein</fullName>
    </recommendedName>
</protein>
<gene>
    <name evidence="3" type="ORF">PHYPSEUDO_001041</name>
</gene>